<organism evidence="1 2">
    <name type="scientific">Gossypium harknessii</name>
    <dbReference type="NCBI Taxonomy" id="34285"/>
    <lineage>
        <taxon>Eukaryota</taxon>
        <taxon>Viridiplantae</taxon>
        <taxon>Streptophyta</taxon>
        <taxon>Embryophyta</taxon>
        <taxon>Tracheophyta</taxon>
        <taxon>Spermatophyta</taxon>
        <taxon>Magnoliopsida</taxon>
        <taxon>eudicotyledons</taxon>
        <taxon>Gunneridae</taxon>
        <taxon>Pentapetalae</taxon>
        <taxon>rosids</taxon>
        <taxon>malvids</taxon>
        <taxon>Malvales</taxon>
        <taxon>Malvaceae</taxon>
        <taxon>Malvoideae</taxon>
        <taxon>Gossypium</taxon>
    </lineage>
</organism>
<dbReference type="EMBL" id="JABFAD010000005">
    <property type="protein sequence ID" value="MBA0798565.1"/>
    <property type="molecule type" value="Genomic_DNA"/>
</dbReference>
<reference evidence="1 2" key="1">
    <citation type="journal article" date="2019" name="Genome Biol. Evol.">
        <title>Insights into the evolution of the New World diploid cottons (Gossypium, subgenus Houzingenia) based on genome sequencing.</title>
        <authorList>
            <person name="Grover C.E."/>
            <person name="Arick M.A. 2nd"/>
            <person name="Thrash A."/>
            <person name="Conover J.L."/>
            <person name="Sanders W.S."/>
            <person name="Peterson D.G."/>
            <person name="Frelichowski J.E."/>
            <person name="Scheffler J.A."/>
            <person name="Scheffler B.E."/>
            <person name="Wendel J.F."/>
        </authorList>
    </citation>
    <scope>NUCLEOTIDE SEQUENCE [LARGE SCALE GENOMIC DNA]</scope>
    <source>
        <strain evidence="1">0</strain>
        <tissue evidence="1">Leaf</tissue>
    </source>
</reference>
<evidence type="ECO:0000313" key="2">
    <source>
        <dbReference type="Proteomes" id="UP000593560"/>
    </source>
</evidence>
<keyword evidence="2" id="KW-1185">Reference proteome</keyword>
<comment type="caution">
    <text evidence="1">The sequence shown here is derived from an EMBL/GenBank/DDBJ whole genome shotgun (WGS) entry which is preliminary data.</text>
</comment>
<accession>A0A7J9GP56</accession>
<proteinExistence type="predicted"/>
<dbReference type="AlphaFoldDB" id="A0A7J9GP56"/>
<protein>
    <submittedName>
        <fullName evidence="1">Uncharacterized protein</fullName>
    </submittedName>
</protein>
<gene>
    <name evidence="1" type="ORF">Gohar_009148</name>
</gene>
<evidence type="ECO:0000313" key="1">
    <source>
        <dbReference type="EMBL" id="MBA0798565.1"/>
    </source>
</evidence>
<sequence>MLGISSEYLQIWHGGYSTFCIPEQKWERGGKRCRQASKEVLAGERGCSCPWGAISCSCSCGRTVFKR</sequence>
<dbReference type="Proteomes" id="UP000593560">
    <property type="component" value="Unassembled WGS sequence"/>
</dbReference>
<name>A0A7J9GP56_9ROSI</name>